<evidence type="ECO:0000313" key="2">
    <source>
        <dbReference type="Proteomes" id="UP000283210"/>
    </source>
</evidence>
<proteinExistence type="predicted"/>
<organism evidence="1 2">
    <name type="scientific">Oryzias javanicus</name>
    <name type="common">Javanese ricefish</name>
    <name type="synonym">Aplocheilus javanicus</name>
    <dbReference type="NCBI Taxonomy" id="123683"/>
    <lineage>
        <taxon>Eukaryota</taxon>
        <taxon>Metazoa</taxon>
        <taxon>Chordata</taxon>
        <taxon>Craniata</taxon>
        <taxon>Vertebrata</taxon>
        <taxon>Euteleostomi</taxon>
        <taxon>Actinopterygii</taxon>
        <taxon>Neopterygii</taxon>
        <taxon>Teleostei</taxon>
        <taxon>Neoteleostei</taxon>
        <taxon>Acanthomorphata</taxon>
        <taxon>Ovalentaria</taxon>
        <taxon>Atherinomorphae</taxon>
        <taxon>Beloniformes</taxon>
        <taxon>Adrianichthyidae</taxon>
        <taxon>Oryziinae</taxon>
        <taxon>Oryzias</taxon>
    </lineage>
</organism>
<sequence length="74" mass="8326">MRKKKKKNGASTSSTSQLKRHGGLICCETNRCERPTRGHDNVLEAQGSYRIWTVVPLLLPAYLASCMFEPHLPL</sequence>
<keyword evidence="2" id="KW-1185">Reference proteome</keyword>
<dbReference type="AlphaFoldDB" id="A0A437CL36"/>
<reference evidence="1 2" key="2">
    <citation type="submission" date="2019-01" db="EMBL/GenBank/DDBJ databases">
        <title>A chromosome length genome reference of the Java medaka (oryzias javanicus).</title>
        <authorList>
            <person name="Herpin A."/>
            <person name="Takehana Y."/>
            <person name="Naruse K."/>
            <person name="Ansai S."/>
            <person name="Kawaguchi M."/>
        </authorList>
    </citation>
    <scope>NUCLEOTIDE SEQUENCE [LARGE SCALE GENOMIC DNA]</scope>
    <source>
        <strain evidence="1">RS831</strain>
        <tissue evidence="1">Whole body</tissue>
    </source>
</reference>
<name>A0A437CL36_ORYJA</name>
<dbReference type="EMBL" id="CM012450">
    <property type="protein sequence ID" value="RVE63478.1"/>
    <property type="molecule type" value="Genomic_DNA"/>
</dbReference>
<dbReference type="Proteomes" id="UP000283210">
    <property type="component" value="Chromosome 14"/>
</dbReference>
<gene>
    <name evidence="1" type="ORF">OJAV_G00136640</name>
</gene>
<evidence type="ECO:0000313" key="1">
    <source>
        <dbReference type="EMBL" id="RVE63478.1"/>
    </source>
</evidence>
<reference evidence="1 2" key="1">
    <citation type="submission" date="2018-11" db="EMBL/GenBank/DDBJ databases">
        <authorList>
            <person name="Lopez-Roques C."/>
            <person name="Donnadieu C."/>
            <person name="Bouchez O."/>
            <person name="Klopp C."/>
            <person name="Cabau C."/>
            <person name="Zahm M."/>
        </authorList>
    </citation>
    <scope>NUCLEOTIDE SEQUENCE [LARGE SCALE GENOMIC DNA]</scope>
    <source>
        <strain evidence="1">RS831</strain>
        <tissue evidence="1">Whole body</tissue>
    </source>
</reference>
<accession>A0A437CL36</accession>
<protein>
    <submittedName>
        <fullName evidence="1">Uncharacterized protein</fullName>
    </submittedName>
</protein>